<dbReference type="AlphaFoldDB" id="A0AAN5YQT4"/>
<evidence type="ECO:0000256" key="1">
    <source>
        <dbReference type="SAM" id="Phobius"/>
    </source>
</evidence>
<keyword evidence="1" id="KW-0812">Transmembrane</keyword>
<keyword evidence="1" id="KW-0472">Membrane</keyword>
<evidence type="ECO:0000313" key="2">
    <source>
        <dbReference type="EMBL" id="KAF4204851.1"/>
    </source>
</evidence>
<keyword evidence="1" id="KW-1133">Transmembrane helix</keyword>
<protein>
    <recommendedName>
        <fullName evidence="4">Spherulin-4</fullName>
    </recommendedName>
</protein>
<dbReference type="PANTHER" id="PTHR35040">
    <property type="match status" value="1"/>
</dbReference>
<name>A0AAN5YQT4_ASPLE</name>
<evidence type="ECO:0000313" key="3">
    <source>
        <dbReference type="Proteomes" id="UP000649114"/>
    </source>
</evidence>
<accession>A0AAN5YQT4</accession>
<dbReference type="InterPro" id="IPR021986">
    <property type="entry name" value="Spherulin4"/>
</dbReference>
<reference evidence="2" key="2">
    <citation type="submission" date="2020-04" db="EMBL/GenBank/DDBJ databases">
        <authorList>
            <person name="Santos R.A.C."/>
            <person name="Steenwyk J.L."/>
            <person name="Rivero-Menendez O."/>
            <person name="Mead M.E."/>
            <person name="Silva L.P."/>
            <person name="Bastos R.W."/>
            <person name="Alastruey-Izquierdo A."/>
            <person name="Goldman G.H."/>
            <person name="Rokas A."/>
        </authorList>
    </citation>
    <scope>NUCLEOTIDE SEQUENCE</scope>
    <source>
        <strain evidence="2">CNM-CM8927</strain>
    </source>
</reference>
<dbReference type="Proteomes" id="UP000649114">
    <property type="component" value="Unassembled WGS sequence"/>
</dbReference>
<reference evidence="2" key="1">
    <citation type="journal article" date="2020" name="bioRxiv">
        <title>Genomic and phenotypic heterogeneity of clinical isolates of the human pathogens Aspergillus fumigatus, Aspergillus lentulus and Aspergillus fumigatiaffinis.</title>
        <authorList>
            <person name="dos Santos R.A.C."/>
            <person name="Steenwyk J.L."/>
            <person name="Rivero-Menendez O."/>
            <person name="Mead M.E."/>
            <person name="Silva L.P."/>
            <person name="Bastos R.W."/>
            <person name="Alastruey-Izquierdo A."/>
            <person name="Goldman G.H."/>
            <person name="Rokas A."/>
        </authorList>
    </citation>
    <scope>NUCLEOTIDE SEQUENCE</scope>
    <source>
        <strain evidence="2">CNM-CM8927</strain>
    </source>
</reference>
<organism evidence="2 3">
    <name type="scientific">Aspergillus lentulus</name>
    <dbReference type="NCBI Taxonomy" id="293939"/>
    <lineage>
        <taxon>Eukaryota</taxon>
        <taxon>Fungi</taxon>
        <taxon>Dikarya</taxon>
        <taxon>Ascomycota</taxon>
        <taxon>Pezizomycotina</taxon>
        <taxon>Eurotiomycetes</taxon>
        <taxon>Eurotiomycetidae</taxon>
        <taxon>Eurotiales</taxon>
        <taxon>Aspergillaceae</taxon>
        <taxon>Aspergillus</taxon>
        <taxon>Aspergillus subgen. Fumigati</taxon>
    </lineage>
</organism>
<proteinExistence type="predicted"/>
<gene>
    <name evidence="2" type="ORF">CNMCM8927_007003</name>
</gene>
<dbReference type="Pfam" id="PF12138">
    <property type="entry name" value="Spherulin4"/>
    <property type="match status" value="1"/>
</dbReference>
<dbReference type="EMBL" id="JAAAPU010000052">
    <property type="protein sequence ID" value="KAF4204851.1"/>
    <property type="molecule type" value="Genomic_DNA"/>
</dbReference>
<evidence type="ECO:0008006" key="4">
    <source>
        <dbReference type="Google" id="ProtNLM"/>
    </source>
</evidence>
<comment type="caution">
    <text evidence="2">The sequence shown here is derived from an EMBL/GenBank/DDBJ whole genome shotgun (WGS) entry which is preliminary data.</text>
</comment>
<dbReference type="PANTHER" id="PTHR35040:SF7">
    <property type="entry name" value="FIBRONECTIN TYPE-III DOMAIN-CONTAINING PROTEIN-RELATED"/>
    <property type="match status" value="1"/>
</dbReference>
<feature type="transmembrane region" description="Helical" evidence="1">
    <location>
        <begin position="18"/>
        <end position="41"/>
    </location>
</feature>
<sequence>MEKHVSNRRCLQSRRSRILLAVFVFIAILAVVIPPAVVVTLHKKNDMGPKSKVFVPLYVYPAPGAWTPLEDVASGKQLQPDKQLNASYRIAKHPDVNFTVVINPGSGPGPNALPDANYTREIPKLGAYENVRLLGYVATTYAKRNISLVRRDIETYAAWPTNSSNPALAVRGIFFDETPQQYDEDALAYLQELTDVVKNTPGLGPDHYVVHNPGAIPDSRYLSTADSTVVFEATYDTFQERHGANLFEAIPESNRSQLCAVIHSVPESVEGSALRGLVKQVRKVAEEIFITHLDTDYYASFGRQWPEFVDLMGK</sequence>